<feature type="transmembrane region" description="Helical" evidence="1">
    <location>
        <begin position="36"/>
        <end position="54"/>
    </location>
</feature>
<evidence type="ECO:0000313" key="3">
    <source>
        <dbReference type="Proteomes" id="UP000051966"/>
    </source>
</evidence>
<reference evidence="2 3" key="1">
    <citation type="journal article" date="2015" name="Genome Announc.">
        <title>Expanding the biotechnology potential of lactobacilli through comparative genomics of 213 strains and associated genera.</title>
        <authorList>
            <person name="Sun Z."/>
            <person name="Harris H.M."/>
            <person name="McCann A."/>
            <person name="Guo C."/>
            <person name="Argimon S."/>
            <person name="Zhang W."/>
            <person name="Yang X."/>
            <person name="Jeffery I.B."/>
            <person name="Cooney J.C."/>
            <person name="Kagawa T.F."/>
            <person name="Liu W."/>
            <person name="Song Y."/>
            <person name="Salvetti E."/>
            <person name="Wrobel A."/>
            <person name="Rasinkangas P."/>
            <person name="Parkhill J."/>
            <person name="Rea M.C."/>
            <person name="O'Sullivan O."/>
            <person name="Ritari J."/>
            <person name="Douillard F.P."/>
            <person name="Paul Ross R."/>
            <person name="Yang R."/>
            <person name="Briner A.E."/>
            <person name="Felis G.E."/>
            <person name="de Vos W.M."/>
            <person name="Barrangou R."/>
            <person name="Klaenhammer T.R."/>
            <person name="Caufield P.W."/>
            <person name="Cui Y."/>
            <person name="Zhang H."/>
            <person name="O'Toole P.W."/>
        </authorList>
    </citation>
    <scope>NUCLEOTIDE SEQUENCE [LARGE SCALE GENOMIC DNA]</scope>
    <source>
        <strain evidence="2 3">DSM 18382</strain>
    </source>
</reference>
<keyword evidence="1" id="KW-0812">Transmembrane</keyword>
<keyword evidence="1" id="KW-0472">Membrane</keyword>
<evidence type="ECO:0000313" key="2">
    <source>
        <dbReference type="EMBL" id="KRM12867.1"/>
    </source>
</evidence>
<comment type="caution">
    <text evidence="2">The sequence shown here is derived from an EMBL/GenBank/DDBJ whole genome shotgun (WGS) entry which is preliminary data.</text>
</comment>
<organism evidence="2 3">
    <name type="scientific">Lentilactobacillus farraginis DSM 18382 = JCM 14108</name>
    <dbReference type="NCBI Taxonomy" id="1423743"/>
    <lineage>
        <taxon>Bacteria</taxon>
        <taxon>Bacillati</taxon>
        <taxon>Bacillota</taxon>
        <taxon>Bacilli</taxon>
        <taxon>Lactobacillales</taxon>
        <taxon>Lactobacillaceae</taxon>
        <taxon>Lentilactobacillus</taxon>
    </lineage>
</organism>
<keyword evidence="1" id="KW-1133">Transmembrane helix</keyword>
<proteinExistence type="predicted"/>
<dbReference type="Proteomes" id="UP000051966">
    <property type="component" value="Unassembled WGS sequence"/>
</dbReference>
<name>A0A0R1WDL4_9LACO</name>
<gene>
    <name evidence="2" type="ORF">FD41_GL000015</name>
</gene>
<feature type="transmembrane region" description="Helical" evidence="1">
    <location>
        <begin position="12"/>
        <end position="30"/>
    </location>
</feature>
<protein>
    <submittedName>
        <fullName evidence="2">Uncharacterized protein</fullName>
    </submittedName>
</protein>
<evidence type="ECO:0000256" key="1">
    <source>
        <dbReference type="SAM" id="Phobius"/>
    </source>
</evidence>
<dbReference type="PATRIC" id="fig|1423743.5.peg.16"/>
<sequence>MGDFIKYEVVKWLLIIIVFGAIIFSIWGLLNDFFAELPFSILYLGMGVIVCWLIKGWRKRRQPKNKS</sequence>
<keyword evidence="3" id="KW-1185">Reference proteome</keyword>
<accession>A0A0R1WDL4</accession>
<dbReference type="AlphaFoldDB" id="A0A0R1WDL4"/>
<dbReference type="EMBL" id="AZFY01000007">
    <property type="protein sequence ID" value="KRM12867.1"/>
    <property type="molecule type" value="Genomic_DNA"/>
</dbReference>